<feature type="coiled-coil region" evidence="1">
    <location>
        <begin position="74"/>
        <end position="101"/>
    </location>
</feature>
<feature type="region of interest" description="Disordered" evidence="2">
    <location>
        <begin position="296"/>
        <end position="317"/>
    </location>
</feature>
<protein>
    <recommendedName>
        <fullName evidence="4">WXG100 family type VII secretion target</fullName>
    </recommendedName>
</protein>
<keyword evidence="1" id="KW-0175">Coiled coil</keyword>
<reference evidence="3" key="1">
    <citation type="submission" date="2024-07" db="EMBL/GenBank/DDBJ databases">
        <title>Complete genome sequences of cellulolytic bacteria, Kitasatospora sp. CMC57 and Streptomyces sp. CMC78, isolated from Japanese agricultural soil.</title>
        <authorList>
            <person name="Hashimoto T."/>
            <person name="Ito M."/>
            <person name="Iwamoto M."/>
            <person name="Fukahori D."/>
            <person name="Shoda T."/>
            <person name="Sakoda M."/>
            <person name="Morohoshi T."/>
            <person name="Mitsuboshi M."/>
            <person name="Nishizawa T."/>
        </authorList>
    </citation>
    <scope>NUCLEOTIDE SEQUENCE</scope>
    <source>
        <strain evidence="3">CMC78</strain>
    </source>
</reference>
<dbReference type="KEGG" id="stcm:SCMC78_52410"/>
<evidence type="ECO:0008006" key="4">
    <source>
        <dbReference type="Google" id="ProtNLM"/>
    </source>
</evidence>
<gene>
    <name evidence="3" type="ORF">SCMC78_52410</name>
</gene>
<evidence type="ECO:0000256" key="2">
    <source>
        <dbReference type="SAM" id="MobiDB-lite"/>
    </source>
</evidence>
<organism evidence="3">
    <name type="scientific">Streptomyces sp. CMC78</name>
    <dbReference type="NCBI Taxonomy" id="3231512"/>
    <lineage>
        <taxon>Bacteria</taxon>
        <taxon>Bacillati</taxon>
        <taxon>Actinomycetota</taxon>
        <taxon>Actinomycetes</taxon>
        <taxon>Kitasatosporales</taxon>
        <taxon>Streptomycetaceae</taxon>
        <taxon>Streptomyces</taxon>
    </lineage>
</organism>
<name>A0AB33KPU3_9ACTN</name>
<evidence type="ECO:0000313" key="3">
    <source>
        <dbReference type="EMBL" id="BFP55434.1"/>
    </source>
</evidence>
<dbReference type="EMBL" id="AP035884">
    <property type="protein sequence ID" value="BFP55434.1"/>
    <property type="molecule type" value="Genomic_DNA"/>
</dbReference>
<sequence length="317" mass="33804">MLVFQQLLNLKTKPLDSAIDDWVAMTKKLKELAGDAGDMSAYAKGTAWKGQNAGVTKPFVTRTAGEFHDAATQAESITNLLKDAYHELTKAKAELVEIYENPPYGLKIDQYGVVVHLEVSGPGKGDAETLIARMESVLQRAADADARCAGGLAALTKDPHQFSSVHYSSLKDAQTLTERAAQTKLDVAEYVRPEKWGSGTIKPVAEFLSYRSWIGGVDAALHRDINGAFQGAIGGSPAFAAGEASKRLEKGAILGSAKGMHHRPGVVNTVGKFGGKIFGAPVSIVATMVDYGYTPSDQKPGDSRVEAPSAPGKVRYR</sequence>
<dbReference type="AlphaFoldDB" id="A0AB33KPU3"/>
<proteinExistence type="predicted"/>
<evidence type="ECO:0000256" key="1">
    <source>
        <dbReference type="SAM" id="Coils"/>
    </source>
</evidence>
<accession>A0AB33KPU3</accession>